<dbReference type="InterPro" id="IPR036419">
    <property type="entry name" value="Ribosomal_S3_C_sf"/>
</dbReference>
<comment type="similarity">
    <text evidence="1">Belongs to the universal ribosomal protein uS3 family.</text>
</comment>
<dbReference type="Gene3D" id="3.30.1140.32">
    <property type="entry name" value="Ribosomal protein S3, C-terminal domain"/>
    <property type="match status" value="1"/>
</dbReference>
<dbReference type="AlphaFoldDB" id="A0A7D5DRG1"/>
<keyword evidence="4" id="KW-0496">Mitochondrion</keyword>
<keyword evidence="2 4" id="KW-0689">Ribosomal protein</keyword>
<reference evidence="4" key="1">
    <citation type="submission" date="2020-06" db="EMBL/GenBank/DDBJ databases">
        <title>The complete mitochondrial genome of Pyropia pulchra (Bangiophyceae, Rhodophyta).</title>
        <authorList>
            <person name="Lee J."/>
            <person name="Park S.I."/>
            <person name="Miller K.A."/>
            <person name="Yoon H.S."/>
        </authorList>
    </citation>
    <scope>NUCLEOTIDE SEQUENCE</scope>
</reference>
<dbReference type="GO" id="GO:0005840">
    <property type="term" value="C:ribosome"/>
    <property type="evidence" value="ECO:0007669"/>
    <property type="project" value="UniProtKB-KW"/>
</dbReference>
<accession>A0A7D5DRG1</accession>
<proteinExistence type="inferred from homology"/>
<sequence length="226" mass="26165">MWPKKVNPIGFRTGVNGLWRTESQCYGKNFTNPKRLYKKILPSTNNMHTLLESKFFLKGETQSKIKDNKWQYYMQYVPLLPQNSLDIQVDNFLSSSMSSIEIKTYNATFWYQNGALICAFIKCALKKGIAFRKIVSTMKMLFSNKNKHKVVLKTVCGIQAFEFTGIKIKYVGRFGGSRSRMSNSIVFRIGAVSLQKLNTYIEFYESPLYTKQGVCNLQVWMAYKII</sequence>
<dbReference type="EMBL" id="MT588076">
    <property type="protein sequence ID" value="QKZ95168.1"/>
    <property type="molecule type" value="Genomic_DNA"/>
</dbReference>
<evidence type="ECO:0000313" key="4">
    <source>
        <dbReference type="EMBL" id="QKZ95168.1"/>
    </source>
</evidence>
<name>A0A7D5DRG1_9RHOD</name>
<dbReference type="SUPFAM" id="SSF54821">
    <property type="entry name" value="Ribosomal protein S3 C-terminal domain"/>
    <property type="match status" value="1"/>
</dbReference>
<evidence type="ECO:0000256" key="1">
    <source>
        <dbReference type="ARBA" id="ARBA00010761"/>
    </source>
</evidence>
<gene>
    <name evidence="4" type="primary">rps3</name>
</gene>
<geneLocation type="mitochondrion" evidence="4"/>
<keyword evidence="3" id="KW-0687">Ribonucleoprotein</keyword>
<evidence type="ECO:0000256" key="3">
    <source>
        <dbReference type="ARBA" id="ARBA00023274"/>
    </source>
</evidence>
<evidence type="ECO:0000256" key="2">
    <source>
        <dbReference type="ARBA" id="ARBA00022980"/>
    </source>
</evidence>
<organism evidence="4">
    <name type="scientific">Pyropia pulchra</name>
    <dbReference type="NCBI Taxonomy" id="60925"/>
    <lineage>
        <taxon>Eukaryota</taxon>
        <taxon>Rhodophyta</taxon>
        <taxon>Bangiophyceae</taxon>
        <taxon>Bangiales</taxon>
        <taxon>Bangiaceae</taxon>
        <taxon>Pyropia</taxon>
    </lineage>
</organism>
<dbReference type="GO" id="GO:1990904">
    <property type="term" value="C:ribonucleoprotein complex"/>
    <property type="evidence" value="ECO:0007669"/>
    <property type="project" value="UniProtKB-KW"/>
</dbReference>
<protein>
    <submittedName>
        <fullName evidence="4">Ribosomal protein S3</fullName>
    </submittedName>
</protein>